<name>A0A8X7BJP9_TRICX</name>
<dbReference type="EMBL" id="BMAU01021418">
    <property type="protein sequence ID" value="GFY33750.1"/>
    <property type="molecule type" value="Genomic_DNA"/>
</dbReference>
<comment type="caution">
    <text evidence="1">The sequence shown here is derived from an EMBL/GenBank/DDBJ whole genome shotgun (WGS) entry which is preliminary data.</text>
</comment>
<dbReference type="InterPro" id="IPR012337">
    <property type="entry name" value="RNaseH-like_sf"/>
</dbReference>
<sequence length="127" mass="14832">MQRTQFRTGLKLRPQYFGPYEVTTNTIVMKYRKLDNMKWVPSHVDLLGNEVADYLAKAATSNPVDSEDHMVLTSTEIYSRAKELICRTWEDPFLNTHGTFKDILDPPYHSRVPDHIKRHSHDFLPVT</sequence>
<proteinExistence type="predicted"/>
<dbReference type="Proteomes" id="UP000887159">
    <property type="component" value="Unassembled WGS sequence"/>
</dbReference>
<accession>A0A8X7BJP9</accession>
<dbReference type="AlphaFoldDB" id="A0A8X7BJP9"/>
<reference evidence="1" key="1">
    <citation type="submission" date="2020-08" db="EMBL/GenBank/DDBJ databases">
        <title>Multicomponent nature underlies the extraordinary mechanical properties of spider dragline silk.</title>
        <authorList>
            <person name="Kono N."/>
            <person name="Nakamura H."/>
            <person name="Mori M."/>
            <person name="Yoshida Y."/>
            <person name="Ohtoshi R."/>
            <person name="Malay A.D."/>
            <person name="Moran D.A.P."/>
            <person name="Tomita M."/>
            <person name="Numata K."/>
            <person name="Arakawa K."/>
        </authorList>
    </citation>
    <scope>NUCLEOTIDE SEQUENCE</scope>
</reference>
<gene>
    <name evidence="1" type="primary">NCL1_12809</name>
    <name evidence="1" type="ORF">TNCV_4594621</name>
</gene>
<protein>
    <submittedName>
        <fullName evidence="1">RNase H domain-containing protein</fullName>
    </submittedName>
</protein>
<evidence type="ECO:0000313" key="1">
    <source>
        <dbReference type="EMBL" id="GFY33750.1"/>
    </source>
</evidence>
<keyword evidence="2" id="KW-1185">Reference proteome</keyword>
<evidence type="ECO:0000313" key="2">
    <source>
        <dbReference type="Proteomes" id="UP000887159"/>
    </source>
</evidence>
<dbReference type="SUPFAM" id="SSF53098">
    <property type="entry name" value="Ribonuclease H-like"/>
    <property type="match status" value="1"/>
</dbReference>
<organism evidence="1 2">
    <name type="scientific">Trichonephila clavipes</name>
    <name type="common">Golden silk orbweaver</name>
    <name type="synonym">Nephila clavipes</name>
    <dbReference type="NCBI Taxonomy" id="2585209"/>
    <lineage>
        <taxon>Eukaryota</taxon>
        <taxon>Metazoa</taxon>
        <taxon>Ecdysozoa</taxon>
        <taxon>Arthropoda</taxon>
        <taxon>Chelicerata</taxon>
        <taxon>Arachnida</taxon>
        <taxon>Araneae</taxon>
        <taxon>Araneomorphae</taxon>
        <taxon>Entelegynae</taxon>
        <taxon>Araneoidea</taxon>
        <taxon>Nephilidae</taxon>
        <taxon>Trichonephila</taxon>
    </lineage>
</organism>